<dbReference type="STRING" id="391625.PPSIR1_40765"/>
<keyword evidence="2" id="KW-1185">Reference proteome</keyword>
<organism evidence="1 2">
    <name type="scientific">Plesiocystis pacifica SIR-1</name>
    <dbReference type="NCBI Taxonomy" id="391625"/>
    <lineage>
        <taxon>Bacteria</taxon>
        <taxon>Pseudomonadati</taxon>
        <taxon>Myxococcota</taxon>
        <taxon>Polyangia</taxon>
        <taxon>Nannocystales</taxon>
        <taxon>Nannocystaceae</taxon>
        <taxon>Plesiocystis</taxon>
    </lineage>
</organism>
<dbReference type="Proteomes" id="UP000005801">
    <property type="component" value="Unassembled WGS sequence"/>
</dbReference>
<reference evidence="1 2" key="1">
    <citation type="submission" date="2007-06" db="EMBL/GenBank/DDBJ databases">
        <authorList>
            <person name="Shimkets L."/>
            <person name="Ferriera S."/>
            <person name="Johnson J."/>
            <person name="Kravitz S."/>
            <person name="Beeson K."/>
            <person name="Sutton G."/>
            <person name="Rogers Y.-H."/>
            <person name="Friedman R."/>
            <person name="Frazier M."/>
            <person name="Venter J.C."/>
        </authorList>
    </citation>
    <scope>NUCLEOTIDE SEQUENCE [LARGE SCALE GENOMIC DNA]</scope>
    <source>
        <strain evidence="1 2">SIR-1</strain>
    </source>
</reference>
<dbReference type="AlphaFoldDB" id="A6FYT3"/>
<dbReference type="EMBL" id="ABCS01000004">
    <property type="protein sequence ID" value="EDM81355.1"/>
    <property type="molecule type" value="Genomic_DNA"/>
</dbReference>
<gene>
    <name evidence="1" type="ORF">PPSIR1_40765</name>
</gene>
<name>A6FYT3_9BACT</name>
<comment type="caution">
    <text evidence="1">The sequence shown here is derived from an EMBL/GenBank/DDBJ whole genome shotgun (WGS) entry which is preliminary data.</text>
</comment>
<accession>A6FYT3</accession>
<proteinExistence type="predicted"/>
<protein>
    <submittedName>
        <fullName evidence="1">Uncharacterized protein</fullName>
    </submittedName>
</protein>
<dbReference type="RefSeq" id="WP_006969632.1">
    <property type="nucleotide sequence ID" value="NZ_ABCS01000004.1"/>
</dbReference>
<sequence length="128" mass="13992">MIWQDRGSSVVVYPTTLRIRLDGGWMMTSVDLETDQTGRETVEMAFFLGRTKQGDGLVATSTLEGEDPSGLRTRWGGMVQTALWEGVLDQLEAQVQSIRQQGGKNASYLAGFQGSSKGLHLTITEAHS</sequence>
<evidence type="ECO:0000313" key="2">
    <source>
        <dbReference type="Proteomes" id="UP000005801"/>
    </source>
</evidence>
<evidence type="ECO:0000313" key="1">
    <source>
        <dbReference type="EMBL" id="EDM81355.1"/>
    </source>
</evidence>